<gene>
    <name evidence="1" type="ORF">GCM10008111_10970</name>
</gene>
<keyword evidence="2" id="KW-1185">Reference proteome</keyword>
<sequence length="69" mass="7783">MRHALRGICPTHYCYCPSVTPVRLVAKIIRGVTALDDAIDYRRYVTVHKVIKIECANSFYGLKAVFATP</sequence>
<dbReference type="Proteomes" id="UP000634667">
    <property type="component" value="Unassembled WGS sequence"/>
</dbReference>
<protein>
    <submittedName>
        <fullName evidence="1">Uncharacterized protein</fullName>
    </submittedName>
</protein>
<accession>A0ABQ2WKN4</accession>
<evidence type="ECO:0000313" key="1">
    <source>
        <dbReference type="EMBL" id="GGW56824.1"/>
    </source>
</evidence>
<reference evidence="2" key="1">
    <citation type="journal article" date="2019" name="Int. J. Syst. Evol. Microbiol.">
        <title>The Global Catalogue of Microorganisms (GCM) 10K type strain sequencing project: providing services to taxonomists for standard genome sequencing and annotation.</title>
        <authorList>
            <consortium name="The Broad Institute Genomics Platform"/>
            <consortium name="The Broad Institute Genome Sequencing Center for Infectious Disease"/>
            <person name="Wu L."/>
            <person name="Ma J."/>
        </authorList>
    </citation>
    <scope>NUCLEOTIDE SEQUENCE [LARGE SCALE GENOMIC DNA]</scope>
    <source>
        <strain evidence="2">KCTC 23723</strain>
    </source>
</reference>
<organism evidence="1 2">
    <name type="scientific">Alishewanella tabrizica</name>
    <dbReference type="NCBI Taxonomy" id="671278"/>
    <lineage>
        <taxon>Bacteria</taxon>
        <taxon>Pseudomonadati</taxon>
        <taxon>Pseudomonadota</taxon>
        <taxon>Gammaproteobacteria</taxon>
        <taxon>Alteromonadales</taxon>
        <taxon>Alteromonadaceae</taxon>
        <taxon>Alishewanella</taxon>
    </lineage>
</organism>
<dbReference type="EMBL" id="BMYR01000004">
    <property type="protein sequence ID" value="GGW56824.1"/>
    <property type="molecule type" value="Genomic_DNA"/>
</dbReference>
<proteinExistence type="predicted"/>
<name>A0ABQ2WKN4_9ALTE</name>
<comment type="caution">
    <text evidence="1">The sequence shown here is derived from an EMBL/GenBank/DDBJ whole genome shotgun (WGS) entry which is preliminary data.</text>
</comment>
<evidence type="ECO:0000313" key="2">
    <source>
        <dbReference type="Proteomes" id="UP000634667"/>
    </source>
</evidence>